<evidence type="ECO:0000313" key="1">
    <source>
        <dbReference type="EMBL" id="CAE7194341.1"/>
    </source>
</evidence>
<dbReference type="AlphaFoldDB" id="A0A6S6W828"/>
<name>A0A6S6W828_9PLEO</name>
<dbReference type="PANTHER" id="PTHR42085">
    <property type="entry name" value="F-BOX DOMAIN-CONTAINING PROTEIN"/>
    <property type="match status" value="1"/>
</dbReference>
<dbReference type="EMBL" id="HG992983">
    <property type="protein sequence ID" value="CAE7194341.1"/>
    <property type="molecule type" value="Genomic_DNA"/>
</dbReference>
<protein>
    <submittedName>
        <fullName evidence="1">Uncharacterized protein</fullName>
    </submittedName>
</protein>
<dbReference type="Proteomes" id="UP000472372">
    <property type="component" value="Chromosome 7"/>
</dbReference>
<proteinExistence type="predicted"/>
<gene>
    <name evidence="1" type="ORF">PTTW11_07935</name>
</gene>
<accession>A0A6S6W828</accession>
<sequence length="307" mass="35364">MEQSQPIRNATQDKKRAAALRKLRPGRTVGTLERLPLELRQMIYEYVLKAGNPIKALRKNLGFIPSYRDPVRRYLEPSKERRIQKGRLSLLYVCKAMNKEAAWVLYNKVPLELEMTAMLAQYADIGVAWDTQTNFSKICMWLNAAQYRSIQLVVPSTDEPTSLADLIELLLSIVAQLLDCWDRLSETTNAVKNCKVSVQLSRLFVMKTHPSRITARPTERIRKALKKLARCIGKNKDVVKWTVTAMDDINPKKEQGRRMLKKLKRRLRDDGVNFVGLSKDVVPANMAYCHYRYVKAGQRSTHIRFDG</sequence>
<dbReference type="PANTHER" id="PTHR42085:SF1">
    <property type="entry name" value="F-BOX DOMAIN-CONTAINING PROTEIN"/>
    <property type="match status" value="1"/>
</dbReference>
<evidence type="ECO:0000313" key="2">
    <source>
        <dbReference type="Proteomes" id="UP000472372"/>
    </source>
</evidence>
<dbReference type="InterPro" id="IPR038883">
    <property type="entry name" value="AN11006-like"/>
</dbReference>
<reference evidence="1" key="1">
    <citation type="submission" date="2021-02" db="EMBL/GenBank/DDBJ databases">
        <authorList>
            <person name="Syme A R."/>
            <person name="Syme A R."/>
            <person name="Moolhuijzen P."/>
        </authorList>
    </citation>
    <scope>NUCLEOTIDE SEQUENCE</scope>
    <source>
        <strain evidence="1">W1-1</strain>
    </source>
</reference>
<organism evidence="1 2">
    <name type="scientific">Pyrenophora teres f. teres</name>
    <dbReference type="NCBI Taxonomy" id="97479"/>
    <lineage>
        <taxon>Eukaryota</taxon>
        <taxon>Fungi</taxon>
        <taxon>Dikarya</taxon>
        <taxon>Ascomycota</taxon>
        <taxon>Pezizomycotina</taxon>
        <taxon>Dothideomycetes</taxon>
        <taxon>Pleosporomycetidae</taxon>
        <taxon>Pleosporales</taxon>
        <taxon>Pleosporineae</taxon>
        <taxon>Pleosporaceae</taxon>
        <taxon>Pyrenophora</taxon>
    </lineage>
</organism>